<evidence type="ECO:0000256" key="1">
    <source>
        <dbReference type="SAM" id="MobiDB-lite"/>
    </source>
</evidence>
<dbReference type="InterPro" id="IPR040306">
    <property type="entry name" value="Os02g0753200-like"/>
</dbReference>
<dbReference type="PANTHER" id="PTHR35321">
    <property type="entry name" value="OS02G0753200 PROTEIN"/>
    <property type="match status" value="1"/>
</dbReference>
<feature type="region of interest" description="Disordered" evidence="1">
    <location>
        <begin position="46"/>
        <end position="79"/>
    </location>
</feature>
<evidence type="ECO:0000313" key="3">
    <source>
        <dbReference type="Proteomes" id="UP000886885"/>
    </source>
</evidence>
<gene>
    <name evidence="2" type="ORF">POTOM_001634</name>
</gene>
<comment type="caution">
    <text evidence="2">The sequence shown here is derived from an EMBL/GenBank/DDBJ whole genome shotgun (WGS) entry which is preliminary data.</text>
</comment>
<dbReference type="PANTHER" id="PTHR35321:SF1">
    <property type="entry name" value="OS02G0753200 PROTEIN"/>
    <property type="match status" value="1"/>
</dbReference>
<dbReference type="AlphaFoldDB" id="A0A8X8IYW4"/>
<accession>A0A8X8IYW4</accession>
<organism evidence="2 3">
    <name type="scientific">Populus tomentosa</name>
    <name type="common">Chinese white poplar</name>
    <dbReference type="NCBI Taxonomy" id="118781"/>
    <lineage>
        <taxon>Eukaryota</taxon>
        <taxon>Viridiplantae</taxon>
        <taxon>Streptophyta</taxon>
        <taxon>Embryophyta</taxon>
        <taxon>Tracheophyta</taxon>
        <taxon>Spermatophyta</taxon>
        <taxon>Magnoliopsida</taxon>
        <taxon>eudicotyledons</taxon>
        <taxon>Gunneridae</taxon>
        <taxon>Pentapetalae</taxon>
        <taxon>rosids</taxon>
        <taxon>fabids</taxon>
        <taxon>Malpighiales</taxon>
        <taxon>Salicaceae</taxon>
        <taxon>Saliceae</taxon>
        <taxon>Populus</taxon>
    </lineage>
</organism>
<proteinExistence type="predicted"/>
<keyword evidence="3" id="KW-1185">Reference proteome</keyword>
<name>A0A8X8IYW4_POPTO</name>
<reference evidence="2" key="1">
    <citation type="journal article" date="2020" name="bioRxiv">
        <title>Hybrid origin of Populus tomentosa Carr. identified through genome sequencing and phylogenomic analysis.</title>
        <authorList>
            <person name="An X."/>
            <person name="Gao K."/>
            <person name="Chen Z."/>
            <person name="Li J."/>
            <person name="Yang X."/>
            <person name="Yang X."/>
            <person name="Zhou J."/>
            <person name="Guo T."/>
            <person name="Zhao T."/>
            <person name="Huang S."/>
            <person name="Miao D."/>
            <person name="Khan W.U."/>
            <person name="Rao P."/>
            <person name="Ye M."/>
            <person name="Lei B."/>
            <person name="Liao W."/>
            <person name="Wang J."/>
            <person name="Ji L."/>
            <person name="Li Y."/>
            <person name="Guo B."/>
            <person name="Mustafa N.S."/>
            <person name="Li S."/>
            <person name="Yun Q."/>
            <person name="Keller S.R."/>
            <person name="Mao J."/>
            <person name="Zhang R."/>
            <person name="Strauss S.H."/>
        </authorList>
    </citation>
    <scope>NUCLEOTIDE SEQUENCE</scope>
    <source>
        <strain evidence="2">GM15</strain>
        <tissue evidence="2">Leaf</tissue>
    </source>
</reference>
<sequence>MDPPLLFFPLLCALSPKWVIFSRAIIEVKPLLIGIHERVKSDIVAHEPSPSVPSTIDEGGKRVPTVTNPSVEDVSSKHYRGGRKACANYYQS</sequence>
<evidence type="ECO:0000313" key="2">
    <source>
        <dbReference type="EMBL" id="KAG6792484.1"/>
    </source>
</evidence>
<dbReference type="OrthoDB" id="543560at2759"/>
<dbReference type="Proteomes" id="UP000886885">
    <property type="component" value="Chromosome 1A"/>
</dbReference>
<protein>
    <submittedName>
        <fullName evidence="2">Uncharacterized protein</fullName>
    </submittedName>
</protein>
<dbReference type="EMBL" id="JAAWWB010000001">
    <property type="protein sequence ID" value="KAG6792484.1"/>
    <property type="molecule type" value="Genomic_DNA"/>
</dbReference>